<organism evidence="1">
    <name type="scientific">Klebsiella pneumoniae</name>
    <dbReference type="NCBI Taxonomy" id="573"/>
    <lineage>
        <taxon>Bacteria</taxon>
        <taxon>Pseudomonadati</taxon>
        <taxon>Pseudomonadota</taxon>
        <taxon>Gammaproteobacteria</taxon>
        <taxon>Enterobacterales</taxon>
        <taxon>Enterobacteriaceae</taxon>
        <taxon>Klebsiella/Raoultella group</taxon>
        <taxon>Klebsiella</taxon>
        <taxon>Klebsiella pneumoniae complex</taxon>
    </lineage>
</organism>
<evidence type="ECO:0000313" key="1">
    <source>
        <dbReference type="EMBL" id="VGM25607.1"/>
    </source>
</evidence>
<accession>A0A486TH89</accession>
<sequence>MSVLQLSLNEARHLHLAAQGLLKKPRRRARPKDILSTIQQMSLLQIDTINVVARSPYLVLFSRLGSYPQHWLDESLRNGELMEYWAHEACFLPRSDFALVRHRMLNPDNMGWKYHRAWMEEHAGSIAELVAHIGQNGPVRSADFTHPRKGASGWWEWKPHKRHLEGLFTAGEVMVVERRNFHRVYDLTRRVMPDWDDERDALSREDAEAIMLRNSARSLGIFRAQWLADYYRLRQPSLPGLLAAWQEEGLVVPVNVEALGEMWLHHEALAQLETAPGGKLTASHSAVLSPFDPVVWDRKRAEQLFNFSYRLECYTPAPKRQYGYFVLPLLHQGKLVGRMDSKIHRKSRELEIFALWLEEGVKITRGLEQGLRRAINDFARWQSAERILCRRLPEGLFVGQEQGVGNRRRLIPAPAFL</sequence>
<dbReference type="PANTHER" id="PTHR30528">
    <property type="entry name" value="CYTOPLASMIC PROTEIN"/>
    <property type="match status" value="1"/>
</dbReference>
<dbReference type="PANTHER" id="PTHR30528:SF0">
    <property type="entry name" value="CYTOPLASMIC PROTEIN"/>
    <property type="match status" value="1"/>
</dbReference>
<dbReference type="AlphaFoldDB" id="A0A486TH89"/>
<name>A0A486TH89_KLEPN</name>
<dbReference type="InterPro" id="IPR009351">
    <property type="entry name" value="AlkZ-like"/>
</dbReference>
<gene>
    <name evidence="1" type="ORF">SAMEA4873555_04683</name>
</gene>
<reference evidence="1" key="1">
    <citation type="submission" date="2019-03" db="EMBL/GenBank/DDBJ databases">
        <authorList>
            <consortium name="Pathogen Informatics"/>
        </authorList>
    </citation>
    <scope>NUCLEOTIDE SEQUENCE</scope>
    <source>
        <strain evidence="1">5012STDY7626354</strain>
    </source>
</reference>
<protein>
    <submittedName>
        <fullName evidence="1">Uncharacterized protein conserved in bacteria</fullName>
    </submittedName>
</protein>
<proteinExistence type="predicted"/>
<dbReference type="EMBL" id="CAAHCY010000009">
    <property type="protein sequence ID" value="VGM25607.1"/>
    <property type="molecule type" value="Genomic_DNA"/>
</dbReference>
<dbReference type="Pfam" id="PF06224">
    <property type="entry name" value="AlkZ-like"/>
    <property type="match status" value="1"/>
</dbReference>